<gene>
    <name evidence="3" type="ORF">HRI_003780200</name>
</gene>
<keyword evidence="4" id="KW-1185">Reference proteome</keyword>
<feature type="region of interest" description="Disordered" evidence="2">
    <location>
        <begin position="47"/>
        <end position="93"/>
    </location>
</feature>
<name>A0A9W7IS51_HIBTR</name>
<accession>A0A9W7IS51</accession>
<sequence>MEESFAKLEAGLRGQLERAQQELRDTIIKSQQDMMNEISQLLQANLKGKGAAGNPSQDKGDPSFSPGFVTNTSKPSQGAATQGDGATSHQAGASTHVSSGLIFNAENVGDSVPDLDEIENLNKVKAEFSKQLEETRKDLEEKFRTKEGEEGAYGMNARDLSLVPDLIIPPKFKTPEFEKFDGTTCPTAHITMFCRKMTSFIDNEKLLIHCFQDSLVGPAVRWYNQLTRAQIRSWKDLAKAFTD</sequence>
<organism evidence="3 4">
    <name type="scientific">Hibiscus trionum</name>
    <name type="common">Flower of an hour</name>
    <dbReference type="NCBI Taxonomy" id="183268"/>
    <lineage>
        <taxon>Eukaryota</taxon>
        <taxon>Viridiplantae</taxon>
        <taxon>Streptophyta</taxon>
        <taxon>Embryophyta</taxon>
        <taxon>Tracheophyta</taxon>
        <taxon>Spermatophyta</taxon>
        <taxon>Magnoliopsida</taxon>
        <taxon>eudicotyledons</taxon>
        <taxon>Gunneridae</taxon>
        <taxon>Pentapetalae</taxon>
        <taxon>rosids</taxon>
        <taxon>malvids</taxon>
        <taxon>Malvales</taxon>
        <taxon>Malvaceae</taxon>
        <taxon>Malvoideae</taxon>
        <taxon>Hibiscus</taxon>
    </lineage>
</organism>
<dbReference type="PANTHER" id="PTHR33223:SF8">
    <property type="entry name" value="OS04G0172440 PROTEIN"/>
    <property type="match status" value="1"/>
</dbReference>
<reference evidence="3" key="1">
    <citation type="submission" date="2023-05" db="EMBL/GenBank/DDBJ databases">
        <title>Genome and transcriptome analyses reveal genes involved in the formation of fine ridges on petal epidermal cells in Hibiscus trionum.</title>
        <authorList>
            <person name="Koshimizu S."/>
            <person name="Masuda S."/>
            <person name="Ishii T."/>
            <person name="Shirasu K."/>
            <person name="Hoshino A."/>
            <person name="Arita M."/>
        </authorList>
    </citation>
    <scope>NUCLEOTIDE SEQUENCE</scope>
    <source>
        <strain evidence="3">Hamamatsu line</strain>
    </source>
</reference>
<comment type="caution">
    <text evidence="3">The sequence shown here is derived from an EMBL/GenBank/DDBJ whole genome shotgun (WGS) entry which is preliminary data.</text>
</comment>
<proteinExistence type="predicted"/>
<evidence type="ECO:0000313" key="4">
    <source>
        <dbReference type="Proteomes" id="UP001165190"/>
    </source>
</evidence>
<evidence type="ECO:0000256" key="2">
    <source>
        <dbReference type="SAM" id="MobiDB-lite"/>
    </source>
</evidence>
<dbReference type="AlphaFoldDB" id="A0A9W7IS51"/>
<keyword evidence="1" id="KW-0175">Coiled coil</keyword>
<protein>
    <recommendedName>
        <fullName evidence="5">Gag-pro-like protein</fullName>
    </recommendedName>
</protein>
<dbReference type="PANTHER" id="PTHR33223">
    <property type="entry name" value="CCHC-TYPE DOMAIN-CONTAINING PROTEIN"/>
    <property type="match status" value="1"/>
</dbReference>
<dbReference type="Proteomes" id="UP001165190">
    <property type="component" value="Unassembled WGS sequence"/>
</dbReference>
<feature type="coiled-coil region" evidence="1">
    <location>
        <begin position="118"/>
        <end position="149"/>
    </location>
</feature>
<feature type="compositionally biased region" description="Polar residues" evidence="2">
    <location>
        <begin position="68"/>
        <end position="93"/>
    </location>
</feature>
<evidence type="ECO:0000256" key="1">
    <source>
        <dbReference type="SAM" id="Coils"/>
    </source>
</evidence>
<dbReference type="EMBL" id="BSYR01000035">
    <property type="protein sequence ID" value="GMJ01110.1"/>
    <property type="molecule type" value="Genomic_DNA"/>
</dbReference>
<dbReference type="OrthoDB" id="1001954at2759"/>
<evidence type="ECO:0008006" key="5">
    <source>
        <dbReference type="Google" id="ProtNLM"/>
    </source>
</evidence>
<evidence type="ECO:0000313" key="3">
    <source>
        <dbReference type="EMBL" id="GMJ01110.1"/>
    </source>
</evidence>